<keyword evidence="3" id="KW-1185">Reference proteome</keyword>
<evidence type="ECO:0000256" key="1">
    <source>
        <dbReference type="SAM" id="Phobius"/>
    </source>
</evidence>
<feature type="transmembrane region" description="Helical" evidence="1">
    <location>
        <begin position="47"/>
        <end position="72"/>
    </location>
</feature>
<dbReference type="EMBL" id="CP126208">
    <property type="protein sequence ID" value="WIA08234.1"/>
    <property type="molecule type" value="Genomic_DNA"/>
</dbReference>
<evidence type="ECO:0000313" key="3">
    <source>
        <dbReference type="Proteomes" id="UP001244341"/>
    </source>
</evidence>
<gene>
    <name evidence="2" type="ORF">OEZ85_007680</name>
</gene>
<sequence length="76" mass="8236">MEGVEHAGDAFQEELHDHMIFFRLLPLGLYAMRTDPGMPLNGLLSSALRLVGAGIVAWAGVVEAGLQALGYLRKQD</sequence>
<proteinExistence type="predicted"/>
<organism evidence="2 3">
    <name type="scientific">Tetradesmus obliquus</name>
    <name type="common">Green alga</name>
    <name type="synonym">Acutodesmus obliquus</name>
    <dbReference type="NCBI Taxonomy" id="3088"/>
    <lineage>
        <taxon>Eukaryota</taxon>
        <taxon>Viridiplantae</taxon>
        <taxon>Chlorophyta</taxon>
        <taxon>core chlorophytes</taxon>
        <taxon>Chlorophyceae</taxon>
        <taxon>CS clade</taxon>
        <taxon>Sphaeropleales</taxon>
        <taxon>Scenedesmaceae</taxon>
        <taxon>Tetradesmus</taxon>
    </lineage>
</organism>
<evidence type="ECO:0000313" key="2">
    <source>
        <dbReference type="EMBL" id="WIA08234.1"/>
    </source>
</evidence>
<protein>
    <submittedName>
        <fullName evidence="2">Uncharacterized protein</fullName>
    </submittedName>
</protein>
<accession>A0ABY8TGN8</accession>
<keyword evidence="1" id="KW-0472">Membrane</keyword>
<reference evidence="2 3" key="1">
    <citation type="submission" date="2023-05" db="EMBL/GenBank/DDBJ databases">
        <title>A 100% complete, gapless, phased diploid assembly of the Scenedesmus obliquus UTEX 3031 genome.</title>
        <authorList>
            <person name="Biondi T.C."/>
            <person name="Hanschen E.R."/>
            <person name="Kwon T."/>
            <person name="Eng W."/>
            <person name="Kruse C.P.S."/>
            <person name="Koehler S.I."/>
            <person name="Kunde Y."/>
            <person name="Gleasner C.D."/>
            <person name="You Mak K.T."/>
            <person name="Polle J."/>
            <person name="Hovde B.T."/>
            <person name="Starkenburg S.R."/>
        </authorList>
    </citation>
    <scope>NUCLEOTIDE SEQUENCE [LARGE SCALE GENOMIC DNA]</scope>
    <source>
        <strain evidence="2 3">DOE0152z</strain>
    </source>
</reference>
<keyword evidence="1" id="KW-1133">Transmembrane helix</keyword>
<name>A0ABY8TGN8_TETOB</name>
<keyword evidence="1" id="KW-0812">Transmembrane</keyword>
<dbReference type="Proteomes" id="UP001244341">
    <property type="component" value="Chromosome 1b"/>
</dbReference>